<dbReference type="Gene3D" id="3.40.720.10">
    <property type="entry name" value="Alkaline Phosphatase, subunit A"/>
    <property type="match status" value="1"/>
</dbReference>
<dbReference type="CDD" id="cd16025">
    <property type="entry name" value="PAS_like"/>
    <property type="match status" value="1"/>
</dbReference>
<evidence type="ECO:0000313" key="9">
    <source>
        <dbReference type="Proteomes" id="UP000315003"/>
    </source>
</evidence>
<dbReference type="InterPro" id="IPR054491">
    <property type="entry name" value="MGH1-like_GH"/>
</dbReference>
<dbReference type="InterPro" id="IPR017850">
    <property type="entry name" value="Alkaline_phosphatase_core_sf"/>
</dbReference>
<dbReference type="GO" id="GO:0046872">
    <property type="term" value="F:metal ion binding"/>
    <property type="evidence" value="ECO:0007669"/>
    <property type="project" value="UniProtKB-KW"/>
</dbReference>
<name>A0A517T2D5_9BACT</name>
<feature type="signal peptide" evidence="5">
    <location>
        <begin position="1"/>
        <end position="25"/>
    </location>
</feature>
<dbReference type="Gene3D" id="2.60.120.260">
    <property type="entry name" value="Galactose-binding domain-like"/>
    <property type="match status" value="1"/>
</dbReference>
<keyword evidence="5" id="KW-0732">Signal</keyword>
<protein>
    <submittedName>
        <fullName evidence="8">Arylsulfatase</fullName>
        <ecNumber evidence="8">3.1.6.1</ecNumber>
    </submittedName>
</protein>
<dbReference type="PANTHER" id="PTHR42693:SF53">
    <property type="entry name" value="ENDO-4-O-SULFATASE"/>
    <property type="match status" value="1"/>
</dbReference>
<evidence type="ECO:0000256" key="4">
    <source>
        <dbReference type="ARBA" id="ARBA00022837"/>
    </source>
</evidence>
<dbReference type="RefSeq" id="WP_419187850.1">
    <property type="nucleotide sequence ID" value="NZ_CP036272.1"/>
</dbReference>
<dbReference type="SUPFAM" id="SSF53649">
    <property type="entry name" value="Alkaline phosphatase-like"/>
    <property type="match status" value="1"/>
</dbReference>
<dbReference type="PROSITE" id="PS00149">
    <property type="entry name" value="SULFATASE_2"/>
    <property type="match status" value="1"/>
</dbReference>
<dbReference type="EC" id="3.1.6.1" evidence="8"/>
<dbReference type="InterPro" id="IPR012341">
    <property type="entry name" value="6hp_glycosidase-like_sf"/>
</dbReference>
<evidence type="ECO:0000256" key="1">
    <source>
        <dbReference type="ARBA" id="ARBA00008779"/>
    </source>
</evidence>
<comment type="similarity">
    <text evidence="1">Belongs to the sulfatase family.</text>
</comment>
<dbReference type="PANTHER" id="PTHR42693">
    <property type="entry name" value="ARYLSULFATASE FAMILY MEMBER"/>
    <property type="match status" value="1"/>
</dbReference>
<dbReference type="Gene3D" id="3.30.1120.10">
    <property type="match status" value="1"/>
</dbReference>
<dbReference type="InterPro" id="IPR050738">
    <property type="entry name" value="Sulfatase"/>
</dbReference>
<evidence type="ECO:0000256" key="5">
    <source>
        <dbReference type="SAM" id="SignalP"/>
    </source>
</evidence>
<proteinExistence type="inferred from homology"/>
<organism evidence="8 9">
    <name type="scientific">Stieleria bergensis</name>
    <dbReference type="NCBI Taxonomy" id="2528025"/>
    <lineage>
        <taxon>Bacteria</taxon>
        <taxon>Pseudomonadati</taxon>
        <taxon>Planctomycetota</taxon>
        <taxon>Planctomycetia</taxon>
        <taxon>Pirellulales</taxon>
        <taxon>Pirellulaceae</taxon>
        <taxon>Stieleria</taxon>
    </lineage>
</organism>
<dbReference type="Pfam" id="PF00884">
    <property type="entry name" value="Sulfatase"/>
    <property type="match status" value="1"/>
</dbReference>
<accession>A0A517T2D5</accession>
<evidence type="ECO:0000256" key="2">
    <source>
        <dbReference type="ARBA" id="ARBA00022723"/>
    </source>
</evidence>
<evidence type="ECO:0000259" key="7">
    <source>
        <dbReference type="Pfam" id="PF22422"/>
    </source>
</evidence>
<evidence type="ECO:0000259" key="6">
    <source>
        <dbReference type="Pfam" id="PF00884"/>
    </source>
</evidence>
<keyword evidence="3 8" id="KW-0378">Hydrolase</keyword>
<dbReference type="Pfam" id="PF22422">
    <property type="entry name" value="MGH1-like_GH"/>
    <property type="match status" value="1"/>
</dbReference>
<dbReference type="GO" id="GO:0004065">
    <property type="term" value="F:arylsulfatase activity"/>
    <property type="evidence" value="ECO:0007669"/>
    <property type="project" value="UniProtKB-EC"/>
</dbReference>
<feature type="domain" description="Sulfatase N-terminal" evidence="6">
    <location>
        <begin position="30"/>
        <end position="503"/>
    </location>
</feature>
<feature type="chain" id="PRO_5022013864" evidence="5">
    <location>
        <begin position="26"/>
        <end position="1439"/>
    </location>
</feature>
<dbReference type="Proteomes" id="UP000315003">
    <property type="component" value="Chromosome"/>
</dbReference>
<dbReference type="GO" id="GO:0005975">
    <property type="term" value="P:carbohydrate metabolic process"/>
    <property type="evidence" value="ECO:0007669"/>
    <property type="project" value="InterPro"/>
</dbReference>
<dbReference type="EMBL" id="CP036272">
    <property type="protein sequence ID" value="QDT62544.1"/>
    <property type="molecule type" value="Genomic_DNA"/>
</dbReference>
<dbReference type="SUPFAM" id="SSF48208">
    <property type="entry name" value="Six-hairpin glycosidases"/>
    <property type="match status" value="1"/>
</dbReference>
<gene>
    <name evidence="8" type="primary">atsA_82</name>
    <name evidence="8" type="ORF">SV7mr_50920</name>
</gene>
<feature type="domain" description="Mannosylglycerate hydrolase MGH1-like glycoside hydrolase" evidence="7">
    <location>
        <begin position="878"/>
        <end position="1331"/>
    </location>
</feature>
<keyword evidence="4" id="KW-0106">Calcium</keyword>
<keyword evidence="2" id="KW-0479">Metal-binding</keyword>
<evidence type="ECO:0000313" key="8">
    <source>
        <dbReference type="EMBL" id="QDT62544.1"/>
    </source>
</evidence>
<dbReference type="InterPro" id="IPR008928">
    <property type="entry name" value="6-hairpin_glycosidase_sf"/>
</dbReference>
<keyword evidence="9" id="KW-1185">Reference proteome</keyword>
<dbReference type="InterPro" id="IPR000917">
    <property type="entry name" value="Sulfatase_N"/>
</dbReference>
<dbReference type="Gene3D" id="1.50.10.10">
    <property type="match status" value="1"/>
</dbReference>
<dbReference type="InterPro" id="IPR024607">
    <property type="entry name" value="Sulfatase_CS"/>
</dbReference>
<sequence length="1439" mass="165052" precursor="true">MKLPFCHVSAALLLVCLFPCSRWVAADSKPNIIVILADDLGYSDLGCYGSEIETPRLDALAEKGVRFTQMYNAARCCPSRASLLTGLYQHQAGVGFMVYGDWGTGYEGSLNENGVTLGEALKQAGYNTFTSGKWHAAAHRDPPPHSLPEHRGFDRSTVVRTHIDSYWKVLQGCDIYRDGKLLIPGDNENTTLKNPYQPDQDFYTTEYFTDVALEYIDDAVKDDDKPFFLYLTYNAPHFPLEAPDETIAKYEAKLNDPNWIAEYGDGWDEMREKKLARQKASGVVPKGQRLPEVRYFNNVRIMPGMQTGTNRNPLPKWKDLPADVTAEARFRRAIYNAQIDSMDQNIGRVVDKLKAEGVYDNTLILFVSDNGCSGEMSVFGTHFAGGKYDYPEGEFRNGEFTRRGSREEGAWSHKDKLGGTGYQKSNYDQWKKLSGWATSQGQGWASYSNSPFRKFKKFAHEGGIASPLIVHWPDGFSAKDTVSNQPYFHFIDIMPTLLDAAGAAYPASYGGKSRLPLEGVSMLPYLRQPDREMEDRPIFWQHETHAAVRLGRWKLVTDNDRSEPIVWELYDLTHDRSETNNVADEHPELVAKLSGHWSRFAVRANVKPFPETRHAPRVSSSVRGANVTALIDEDEPASSSDYRIPRLSFHPNRGSTEWVQFQFSEPGTFENVGVYWFDEAQAAASFRNERQENLPKSWKVLAWNDGGWKQVALNETSPGVQRDQFNQVTFAQPVTTSKIRIEVELHPRLSGGMLACRFHADDAPSPSLPLSDPDKELKRIRKEAQRTLTEDVDEFNGYSHLNGNRPEFDGWLEKHNNEEFLQQNVPKFLCSNEDYTEVFNYRWWMISKHLKQWEEDGDQFYVFTEFPGFPGWASNSGAIPAPAGHQFYDLRWMRDPRYLKSYAEYWLAGPPARKMQHQNNTWLSTLPRPQSHHYTSWMVDASEAMLKIHPDAQWRDRLLPAMERHQAIWDLIFQVKAPGQTTDGLYKCLDMYDANEFTISTTLGLIAAQGAFSRYTAEINQEEPYKGQELWRRYFTDGKGWQAAFQEGLKNDPLIYPQPFDLDNYSAKPQPFGGNHDWYVDRDGERKSKRPNSYPNCFTVRPSLNCYMYGNYASLSRLYAQQAEATPDAQAGAKAQQYTQRARQLQQQIIKSLWHRPTKDDKYLFYSQRGASDDPFFYSRLAGDNLHAGGVGDQLSIIRETVGYTPWYFNLLPSADSQFDVAWKQFDDELGFKQPFGMSTAEYRHDFFNEMSYGWNGRGWPFQNSIVYKAYANYLRNYKATRGEISDADRQLLYDHMTQYVELHGRRRTIGEWYLPRTGGYRMPGGGDVVQSHPAMGKGFGDVQDYFHSTFPDMLIEDLIGFQASHENRFTIHPLVPPNAWEYLYLGDLRYHGHDVEILWRKDWDSNQPGDQSKLYVWVDNQRVAESDDLTAPLEVRLP</sequence>
<evidence type="ECO:0000256" key="3">
    <source>
        <dbReference type="ARBA" id="ARBA00022801"/>
    </source>
</evidence>
<reference evidence="8 9" key="1">
    <citation type="submission" date="2019-02" db="EMBL/GenBank/DDBJ databases">
        <title>Deep-cultivation of Planctomycetes and their phenomic and genomic characterization uncovers novel biology.</title>
        <authorList>
            <person name="Wiegand S."/>
            <person name="Jogler M."/>
            <person name="Boedeker C."/>
            <person name="Pinto D."/>
            <person name="Vollmers J."/>
            <person name="Rivas-Marin E."/>
            <person name="Kohn T."/>
            <person name="Peeters S.H."/>
            <person name="Heuer A."/>
            <person name="Rast P."/>
            <person name="Oberbeckmann S."/>
            <person name="Bunk B."/>
            <person name="Jeske O."/>
            <person name="Meyerdierks A."/>
            <person name="Storesund J.E."/>
            <person name="Kallscheuer N."/>
            <person name="Luecker S."/>
            <person name="Lage O.M."/>
            <person name="Pohl T."/>
            <person name="Merkel B.J."/>
            <person name="Hornburger P."/>
            <person name="Mueller R.-W."/>
            <person name="Bruemmer F."/>
            <person name="Labrenz M."/>
            <person name="Spormann A.M."/>
            <person name="Op den Camp H."/>
            <person name="Overmann J."/>
            <person name="Amann R."/>
            <person name="Jetten M.S.M."/>
            <person name="Mascher T."/>
            <person name="Medema M.H."/>
            <person name="Devos D.P."/>
            <person name="Kaster A.-K."/>
            <person name="Ovreas L."/>
            <person name="Rohde M."/>
            <person name="Galperin M.Y."/>
            <person name="Jogler C."/>
        </authorList>
    </citation>
    <scope>NUCLEOTIDE SEQUENCE [LARGE SCALE GENOMIC DNA]</scope>
    <source>
        <strain evidence="8 9">SV_7m_r</strain>
    </source>
</reference>